<keyword evidence="3" id="KW-1185">Reference proteome</keyword>
<evidence type="ECO:0000313" key="3">
    <source>
        <dbReference type="Proteomes" id="UP000054549"/>
    </source>
</evidence>
<dbReference type="InParanoid" id="A0A0C2T3A9"/>
<name>A0A0C2T3A9_AMAMK</name>
<feature type="domain" description="VWFA" evidence="1">
    <location>
        <begin position="24"/>
        <end position="215"/>
    </location>
</feature>
<sequence>MIDTRPPARRTTEEDVLEALTKFDTVFIVDDSSSMRGARWEEAKAALATLAELAGRYDTNGIDVHFLNHEAVGRNLKDSSDIIRLFQNVRPNGATPIGNKLEELLIEYLSVIEPLHDRPAELKKVRPVNFLVITDGYPTDDPESVIVQIARRLDAKYFPITQVGIQFVQIGNDRSATQYLQELDDGLSNKHKIRDIVDTTPYNGSLDGRSILKILLGGINRRVDSRGAAAFSQ</sequence>
<accession>A0A0C2T3A9</accession>
<dbReference type="Proteomes" id="UP000054549">
    <property type="component" value="Unassembled WGS sequence"/>
</dbReference>
<dbReference type="InterPro" id="IPR036465">
    <property type="entry name" value="vWFA_dom_sf"/>
</dbReference>
<dbReference type="AlphaFoldDB" id="A0A0C2T3A9"/>
<dbReference type="EMBL" id="KN818224">
    <property type="protein sequence ID" value="KIL70355.1"/>
    <property type="molecule type" value="Genomic_DNA"/>
</dbReference>
<proteinExistence type="predicted"/>
<dbReference type="Gene3D" id="3.40.50.410">
    <property type="entry name" value="von Willebrand factor, type A domain"/>
    <property type="match status" value="1"/>
</dbReference>
<reference evidence="2 3" key="1">
    <citation type="submission" date="2014-04" db="EMBL/GenBank/DDBJ databases">
        <title>Evolutionary Origins and Diversification of the Mycorrhizal Mutualists.</title>
        <authorList>
            <consortium name="DOE Joint Genome Institute"/>
            <consortium name="Mycorrhizal Genomics Consortium"/>
            <person name="Kohler A."/>
            <person name="Kuo A."/>
            <person name="Nagy L.G."/>
            <person name="Floudas D."/>
            <person name="Copeland A."/>
            <person name="Barry K.W."/>
            <person name="Cichocki N."/>
            <person name="Veneault-Fourrey C."/>
            <person name="LaButti K."/>
            <person name="Lindquist E.A."/>
            <person name="Lipzen A."/>
            <person name="Lundell T."/>
            <person name="Morin E."/>
            <person name="Murat C."/>
            <person name="Riley R."/>
            <person name="Ohm R."/>
            <person name="Sun H."/>
            <person name="Tunlid A."/>
            <person name="Henrissat B."/>
            <person name="Grigoriev I.V."/>
            <person name="Hibbett D.S."/>
            <person name="Martin F."/>
        </authorList>
    </citation>
    <scope>NUCLEOTIDE SEQUENCE [LARGE SCALE GENOMIC DNA]</scope>
    <source>
        <strain evidence="2 3">Koide BX008</strain>
    </source>
</reference>
<dbReference type="OrthoDB" id="2142040at2759"/>
<dbReference type="InterPro" id="IPR002035">
    <property type="entry name" value="VWF_A"/>
</dbReference>
<dbReference type="SMART" id="SM00327">
    <property type="entry name" value="VWA"/>
    <property type="match status" value="1"/>
</dbReference>
<dbReference type="Pfam" id="PF00092">
    <property type="entry name" value="VWA"/>
    <property type="match status" value="1"/>
</dbReference>
<dbReference type="PANTHER" id="PTHR34706:SF1">
    <property type="entry name" value="VWFA DOMAIN-CONTAINING PROTEIN"/>
    <property type="match status" value="1"/>
</dbReference>
<dbReference type="PANTHER" id="PTHR34706">
    <property type="entry name" value="SLR1338 PROTEIN"/>
    <property type="match status" value="1"/>
</dbReference>
<dbReference type="SUPFAM" id="SSF53300">
    <property type="entry name" value="vWA-like"/>
    <property type="match status" value="1"/>
</dbReference>
<protein>
    <recommendedName>
        <fullName evidence="1">VWFA domain-containing protein</fullName>
    </recommendedName>
</protein>
<dbReference type="STRING" id="946122.A0A0C2T3A9"/>
<dbReference type="HOGENOM" id="CLU_040578_2_1_1"/>
<organism evidence="2 3">
    <name type="scientific">Amanita muscaria (strain Koide BX008)</name>
    <dbReference type="NCBI Taxonomy" id="946122"/>
    <lineage>
        <taxon>Eukaryota</taxon>
        <taxon>Fungi</taxon>
        <taxon>Dikarya</taxon>
        <taxon>Basidiomycota</taxon>
        <taxon>Agaricomycotina</taxon>
        <taxon>Agaricomycetes</taxon>
        <taxon>Agaricomycetidae</taxon>
        <taxon>Agaricales</taxon>
        <taxon>Pluteineae</taxon>
        <taxon>Amanitaceae</taxon>
        <taxon>Amanita</taxon>
    </lineage>
</organism>
<evidence type="ECO:0000259" key="1">
    <source>
        <dbReference type="PROSITE" id="PS50234"/>
    </source>
</evidence>
<dbReference type="PROSITE" id="PS50234">
    <property type="entry name" value="VWFA"/>
    <property type="match status" value="1"/>
</dbReference>
<gene>
    <name evidence="2" type="ORF">M378DRAFT_67282</name>
</gene>
<evidence type="ECO:0000313" key="2">
    <source>
        <dbReference type="EMBL" id="KIL70355.1"/>
    </source>
</evidence>